<dbReference type="Proteomes" id="UP000319161">
    <property type="component" value="Segment"/>
</dbReference>
<evidence type="ECO:0000313" key="2">
    <source>
        <dbReference type="Proteomes" id="UP000319161"/>
    </source>
</evidence>
<gene>
    <name evidence="1" type="primary">47</name>
    <name evidence="1" type="ORF">SEA_SIDIOUS_47</name>
</gene>
<keyword evidence="2" id="KW-1185">Reference proteome</keyword>
<dbReference type="GeneID" id="77930921"/>
<evidence type="ECO:0000313" key="1">
    <source>
        <dbReference type="EMBL" id="QDM56394.1"/>
    </source>
</evidence>
<organism evidence="1 2">
    <name type="scientific">Gordonia phage Sidious</name>
    <dbReference type="NCBI Taxonomy" id="2591118"/>
    <lineage>
        <taxon>Viruses</taxon>
        <taxon>Duplodnaviria</taxon>
        <taxon>Heunggongvirae</taxon>
        <taxon>Uroviricota</taxon>
        <taxon>Caudoviricetes</taxon>
        <taxon>Sidiousvirus</taxon>
        <taxon>Sidiousvirus sidious</taxon>
    </lineage>
</organism>
<dbReference type="EMBL" id="MK967384">
    <property type="protein sequence ID" value="QDM56394.1"/>
    <property type="molecule type" value="Genomic_DNA"/>
</dbReference>
<protein>
    <submittedName>
        <fullName evidence="1">Uncharacterized protein</fullName>
    </submittedName>
</protein>
<accession>A0A515MIG9</accession>
<proteinExistence type="predicted"/>
<name>A0A515MIG9_9CAUD</name>
<reference evidence="1 2" key="1">
    <citation type="submission" date="2019-05" db="EMBL/GenBank/DDBJ databases">
        <authorList>
            <person name="Burnell J."/>
            <person name="Dorr H."/>
            <person name="Griffin H."/>
            <person name="Jordan N."/>
            <person name="Molloy S.D."/>
            <person name="Garlena R.A."/>
            <person name="Russell D.A."/>
            <person name="Pope W.H."/>
            <person name="Jacobs-Sera D."/>
            <person name="Hatfull G.F."/>
        </authorList>
    </citation>
    <scope>NUCLEOTIDE SEQUENCE [LARGE SCALE GENOMIC DNA]</scope>
</reference>
<dbReference type="KEGG" id="vg:77930921"/>
<dbReference type="RefSeq" id="YP_010655065.1">
    <property type="nucleotide sequence ID" value="NC_070819.1"/>
</dbReference>
<sequence>MTASIAAAYREPTAFERAVLFGLQRKHVYMGTVPEGVVADRRRKNRAARKSRRINRQN</sequence>